<feature type="domain" description="INO80 complex subunit E N-terminal" evidence="3">
    <location>
        <begin position="32"/>
        <end position="79"/>
    </location>
</feature>
<feature type="compositionally biased region" description="Low complexity" evidence="2">
    <location>
        <begin position="148"/>
        <end position="168"/>
    </location>
</feature>
<protein>
    <recommendedName>
        <fullName evidence="3">INO80 complex subunit E N-terminal domain-containing protein</fullName>
    </recommendedName>
</protein>
<proteinExistence type="predicted"/>
<dbReference type="EMBL" id="CALNXK010000034">
    <property type="protein sequence ID" value="CAH3119903.1"/>
    <property type="molecule type" value="Genomic_DNA"/>
</dbReference>
<feature type="compositionally biased region" description="Polar residues" evidence="2">
    <location>
        <begin position="206"/>
        <end position="216"/>
    </location>
</feature>
<feature type="region of interest" description="Disordered" evidence="2">
    <location>
        <begin position="204"/>
        <end position="232"/>
    </location>
</feature>
<comment type="caution">
    <text evidence="4">The sequence shown here is derived from an EMBL/GenBank/DDBJ whole genome shotgun (WGS) entry which is preliminary data.</text>
</comment>
<dbReference type="PANTHER" id="PTHR21812:SF1">
    <property type="entry name" value="INO80 COMPLEX SUBUNIT E"/>
    <property type="match status" value="1"/>
</dbReference>
<dbReference type="Proteomes" id="UP001159405">
    <property type="component" value="Unassembled WGS sequence"/>
</dbReference>
<evidence type="ECO:0000256" key="1">
    <source>
        <dbReference type="SAM" id="Coils"/>
    </source>
</evidence>
<name>A0ABN8NV98_9CNID</name>
<reference evidence="4 5" key="1">
    <citation type="submission" date="2022-05" db="EMBL/GenBank/DDBJ databases">
        <authorList>
            <consortium name="Genoscope - CEA"/>
            <person name="William W."/>
        </authorList>
    </citation>
    <scope>NUCLEOTIDE SEQUENCE [LARGE SCALE GENOMIC DNA]</scope>
</reference>
<evidence type="ECO:0000259" key="3">
    <source>
        <dbReference type="Pfam" id="PF24237"/>
    </source>
</evidence>
<feature type="compositionally biased region" description="Acidic residues" evidence="2">
    <location>
        <begin position="269"/>
        <end position="279"/>
    </location>
</feature>
<feature type="non-terminal residue" evidence="4">
    <location>
        <position position="1"/>
    </location>
</feature>
<evidence type="ECO:0000256" key="2">
    <source>
        <dbReference type="SAM" id="MobiDB-lite"/>
    </source>
</evidence>
<accession>A0ABN8NV98</accession>
<dbReference type="InterPro" id="IPR026678">
    <property type="entry name" value="INO80E"/>
</dbReference>
<sequence length="522" mass="59905">NFRAQFPWLRGILMAAMMPVPENNSHSVDSPNYRDKYKTLKRKLKFLLYEQEYFQEELRRVQKKLLRVSRDKSFLLDRLLQYENVDHSSSDDEGTASSSGVSDNEGPKACGVLMAENPTPSSSRPKKAPAAINHGLPSESMGVFPYPSSDGTSSAGGESTTAASKTKSSIQCKYVNNGNQCQERISKRSKSGYCGAHRTVVRISKQAVSSPKQPHASSKPVPDPPRDHSSMVDHQQLERLNQLSESSNHEASHVPQATEELPQEMFNVEDDERESENDDSPGSSSFHGNIYEGDDDLVTALQQQILNAHRRFADAQWRLKMENKRTDENVKWIISHSQQLHEYQEILEDITETWKEKAEKLRLVYKRLELRGQIEFIKEGLKKARELTSSAEEKVNKVGQEIEKMNEERWEIGVVDERENDFFVIKESPDDGIEDYLESPRPLTQDEIEYQELILERIDDANTRIKIANEKCASLQLRKRKIIEEIENYKNRKRDAIKARQSLKEKDQNANLKLYFVEFGII</sequence>
<dbReference type="Pfam" id="PF24237">
    <property type="entry name" value="INO80E"/>
    <property type="match status" value="1"/>
</dbReference>
<feature type="region of interest" description="Disordered" evidence="2">
    <location>
        <begin position="86"/>
        <end position="168"/>
    </location>
</feature>
<keyword evidence="1" id="KW-0175">Coiled coil</keyword>
<dbReference type="PANTHER" id="PTHR21812">
    <property type="entry name" value="INO80 COMPLEX SUBUNIT E"/>
    <property type="match status" value="1"/>
</dbReference>
<evidence type="ECO:0000313" key="5">
    <source>
        <dbReference type="Proteomes" id="UP001159405"/>
    </source>
</evidence>
<feature type="region of interest" description="Disordered" evidence="2">
    <location>
        <begin position="269"/>
        <end position="291"/>
    </location>
</feature>
<evidence type="ECO:0000313" key="4">
    <source>
        <dbReference type="EMBL" id="CAH3119903.1"/>
    </source>
</evidence>
<feature type="coiled-coil region" evidence="1">
    <location>
        <begin position="351"/>
        <end position="408"/>
    </location>
</feature>
<feature type="coiled-coil region" evidence="1">
    <location>
        <begin position="458"/>
        <end position="506"/>
    </location>
</feature>
<organism evidence="4 5">
    <name type="scientific">Porites lobata</name>
    <dbReference type="NCBI Taxonomy" id="104759"/>
    <lineage>
        <taxon>Eukaryota</taxon>
        <taxon>Metazoa</taxon>
        <taxon>Cnidaria</taxon>
        <taxon>Anthozoa</taxon>
        <taxon>Hexacorallia</taxon>
        <taxon>Scleractinia</taxon>
        <taxon>Fungiina</taxon>
        <taxon>Poritidae</taxon>
        <taxon>Porites</taxon>
    </lineage>
</organism>
<keyword evidence="5" id="KW-1185">Reference proteome</keyword>
<gene>
    <name evidence="4" type="ORF">PLOB_00027701</name>
</gene>
<dbReference type="InterPro" id="IPR056515">
    <property type="entry name" value="INO80E_N"/>
</dbReference>